<feature type="transmembrane region" description="Helical" evidence="1">
    <location>
        <begin position="12"/>
        <end position="32"/>
    </location>
</feature>
<dbReference type="AlphaFoldDB" id="A0A285N0A2"/>
<protein>
    <submittedName>
        <fullName evidence="2">Type II secretion system protein B</fullName>
    </submittedName>
</protein>
<organism evidence="2 3">
    <name type="scientific">Persephonella hydrogeniphila</name>
    <dbReference type="NCBI Taxonomy" id="198703"/>
    <lineage>
        <taxon>Bacteria</taxon>
        <taxon>Pseudomonadati</taxon>
        <taxon>Aquificota</taxon>
        <taxon>Aquificia</taxon>
        <taxon>Aquificales</taxon>
        <taxon>Hydrogenothermaceae</taxon>
        <taxon>Persephonella</taxon>
    </lineage>
</organism>
<reference evidence="3" key="1">
    <citation type="submission" date="2017-09" db="EMBL/GenBank/DDBJ databases">
        <authorList>
            <person name="Varghese N."/>
            <person name="Submissions S."/>
        </authorList>
    </citation>
    <scope>NUCLEOTIDE SEQUENCE [LARGE SCALE GENOMIC DNA]</scope>
    <source>
        <strain evidence="3">DSM 15103</strain>
    </source>
</reference>
<dbReference type="Proteomes" id="UP000219036">
    <property type="component" value="Unassembled WGS sequence"/>
</dbReference>
<dbReference type="RefSeq" id="WP_096999435.1">
    <property type="nucleotide sequence ID" value="NZ_OBEI01000001.1"/>
</dbReference>
<name>A0A285N0A2_9AQUI</name>
<accession>A0A285N0A2</accession>
<sequence length="151" mass="17981">MNVKKLGTKELIILVSPLIVGIFVYIFFSNLVREKVIDIWSDYFEYRPQIAEIHFKKKENEFKIDMTLLDSLISVKPFSIPEIRKKETLEKPPPEYKISFIYIGKNRYVIINNRLYKEGDRISPDEKIVRITKDGILLNGKWGERWIKFLK</sequence>
<keyword evidence="1" id="KW-0812">Transmembrane</keyword>
<evidence type="ECO:0000313" key="3">
    <source>
        <dbReference type="Proteomes" id="UP000219036"/>
    </source>
</evidence>
<keyword evidence="3" id="KW-1185">Reference proteome</keyword>
<dbReference type="OrthoDB" id="9816007at2"/>
<keyword evidence="1" id="KW-1133">Transmembrane helix</keyword>
<evidence type="ECO:0000256" key="1">
    <source>
        <dbReference type="SAM" id="Phobius"/>
    </source>
</evidence>
<keyword evidence="1" id="KW-0472">Membrane</keyword>
<proteinExistence type="predicted"/>
<dbReference type="EMBL" id="OBEI01000001">
    <property type="protein sequence ID" value="SNZ02884.1"/>
    <property type="molecule type" value="Genomic_DNA"/>
</dbReference>
<gene>
    <name evidence="2" type="ORF">SAMN06265182_0235</name>
</gene>
<evidence type="ECO:0000313" key="2">
    <source>
        <dbReference type="EMBL" id="SNZ02884.1"/>
    </source>
</evidence>